<organism evidence="2 3">
    <name type="scientific">Paramuricea clavata</name>
    <name type="common">Red gorgonian</name>
    <name type="synonym">Violescent sea-whip</name>
    <dbReference type="NCBI Taxonomy" id="317549"/>
    <lineage>
        <taxon>Eukaryota</taxon>
        <taxon>Metazoa</taxon>
        <taxon>Cnidaria</taxon>
        <taxon>Anthozoa</taxon>
        <taxon>Octocorallia</taxon>
        <taxon>Malacalcyonacea</taxon>
        <taxon>Plexauridae</taxon>
        <taxon>Paramuricea</taxon>
    </lineage>
</organism>
<protein>
    <submittedName>
        <fullName evidence="2">Uncharacterized protein</fullName>
    </submittedName>
</protein>
<name>A0A7D9IG80_PARCT</name>
<feature type="region of interest" description="Disordered" evidence="1">
    <location>
        <begin position="1"/>
        <end position="41"/>
    </location>
</feature>
<proteinExistence type="predicted"/>
<dbReference type="Proteomes" id="UP001152795">
    <property type="component" value="Unassembled WGS sequence"/>
</dbReference>
<feature type="compositionally biased region" description="Low complexity" evidence="1">
    <location>
        <begin position="11"/>
        <end position="20"/>
    </location>
</feature>
<feature type="compositionally biased region" description="Low complexity" evidence="1">
    <location>
        <begin position="27"/>
        <end position="41"/>
    </location>
</feature>
<comment type="caution">
    <text evidence="2">The sequence shown here is derived from an EMBL/GenBank/DDBJ whole genome shotgun (WGS) entry which is preliminary data.</text>
</comment>
<reference evidence="2" key="1">
    <citation type="submission" date="2020-04" db="EMBL/GenBank/DDBJ databases">
        <authorList>
            <person name="Alioto T."/>
            <person name="Alioto T."/>
            <person name="Gomez Garrido J."/>
        </authorList>
    </citation>
    <scope>NUCLEOTIDE SEQUENCE</scope>
    <source>
        <strain evidence="2">A484AB</strain>
    </source>
</reference>
<gene>
    <name evidence="2" type="ORF">PACLA_8A048831</name>
</gene>
<dbReference type="OrthoDB" id="5987613at2759"/>
<dbReference type="AlphaFoldDB" id="A0A7D9IG80"/>
<keyword evidence="3" id="KW-1185">Reference proteome</keyword>
<evidence type="ECO:0000313" key="2">
    <source>
        <dbReference type="EMBL" id="CAB4005069.1"/>
    </source>
</evidence>
<sequence length="298" mass="32449">MPTSQASPSTVVVGDSVSGVRINTSATSSEPSTSQGTSSGQNLSEITKLFPYFQTQAQKGSTNRFKYAPYPKFKPKETWTHVFICLANKDAETVPTRPEKSELNDAGLGEQKIVFPNKNGSFAHVRSTLEKVFPKMKDLDGAFEILRTTSCARRFLSAIPIPPLGYTVPVLKDGLGHATAYIRPMQKNLSMESVSKVSDDNVDLKSVPTIKCVNCGEVVALSVMRNHHCDCQSSSMEQHESIREKDIATLKEMFPNECTAKLSSVLSTVDGDLNKAAASLAGCVAVLMMNLNQMILNH</sequence>
<feature type="compositionally biased region" description="Polar residues" evidence="1">
    <location>
        <begin position="1"/>
        <end position="10"/>
    </location>
</feature>
<evidence type="ECO:0000256" key="1">
    <source>
        <dbReference type="SAM" id="MobiDB-lite"/>
    </source>
</evidence>
<dbReference type="EMBL" id="CACRXK020005087">
    <property type="protein sequence ID" value="CAB4005069.1"/>
    <property type="molecule type" value="Genomic_DNA"/>
</dbReference>
<accession>A0A7D9IG80</accession>
<evidence type="ECO:0000313" key="3">
    <source>
        <dbReference type="Proteomes" id="UP001152795"/>
    </source>
</evidence>
<dbReference type="Gene3D" id="1.10.8.10">
    <property type="entry name" value="DNA helicase RuvA subunit, C-terminal domain"/>
    <property type="match status" value="1"/>
</dbReference>